<evidence type="ECO:0000256" key="5">
    <source>
        <dbReference type="ARBA" id="ARBA00022723"/>
    </source>
</evidence>
<evidence type="ECO:0000256" key="6">
    <source>
        <dbReference type="ARBA" id="ARBA00022833"/>
    </source>
</evidence>
<dbReference type="NCBIfam" id="TIGR00167">
    <property type="entry name" value="cbbA"/>
    <property type="match status" value="1"/>
</dbReference>
<dbReference type="EC" id="4.1.2.13" evidence="4"/>
<dbReference type="InterPro" id="IPR000771">
    <property type="entry name" value="FBA_II"/>
</dbReference>
<evidence type="ECO:0000256" key="3">
    <source>
        <dbReference type="ARBA" id="ARBA00005812"/>
    </source>
</evidence>
<name>V6M755_9EUKA</name>
<keyword evidence="8" id="KW-0456">Lyase</keyword>
<dbReference type="SUPFAM" id="SSF51569">
    <property type="entry name" value="Aldolase"/>
    <property type="match status" value="1"/>
</dbReference>
<dbReference type="PANTHER" id="PTHR30304:SF0">
    <property type="entry name" value="D-TAGATOSE-1,6-BISPHOSPHATE ALDOLASE SUBUNIT GATY-RELATED"/>
    <property type="match status" value="1"/>
</dbReference>
<organism evidence="10">
    <name type="scientific">Spironucleus salmonicida</name>
    <dbReference type="NCBI Taxonomy" id="348837"/>
    <lineage>
        <taxon>Eukaryota</taxon>
        <taxon>Metamonada</taxon>
        <taxon>Diplomonadida</taxon>
        <taxon>Hexamitidae</taxon>
        <taxon>Hexamitinae</taxon>
        <taxon>Spironucleus</taxon>
    </lineage>
</organism>
<dbReference type="OrthoDB" id="10257187at2759"/>
<keyword evidence="6" id="KW-0862">Zinc</keyword>
<proteinExistence type="inferred from homology"/>
<protein>
    <recommendedName>
        <fullName evidence="4">fructose-bisphosphate aldolase</fullName>
        <ecNumber evidence="4">4.1.2.13</ecNumber>
    </recommendedName>
    <alternativeName>
        <fullName evidence="9">Fructose-1,6-bisphosphate aldolase</fullName>
    </alternativeName>
</protein>
<comment type="similarity">
    <text evidence="3">Belongs to the class II fructose-bisphosphate aldolase family.</text>
</comment>
<dbReference type="Pfam" id="PF01116">
    <property type="entry name" value="F_bP_aldolase"/>
    <property type="match status" value="1"/>
</dbReference>
<evidence type="ECO:0000256" key="8">
    <source>
        <dbReference type="ARBA" id="ARBA00023239"/>
    </source>
</evidence>
<keyword evidence="7" id="KW-0324">Glycolysis</keyword>
<dbReference type="PIRSF" id="PIRSF001359">
    <property type="entry name" value="F_bP_aldolase_II"/>
    <property type="match status" value="1"/>
</dbReference>
<dbReference type="InterPro" id="IPR011289">
    <property type="entry name" value="Fruc_bis_ald_class-2"/>
</dbReference>
<dbReference type="GO" id="GO:0004332">
    <property type="term" value="F:fructose-bisphosphate aldolase activity"/>
    <property type="evidence" value="ECO:0007669"/>
    <property type="project" value="UniProtKB-EC"/>
</dbReference>
<sequence>MPLCTLKQILAEAKKGKYGVGAYNVNNMEQIQAIMLAAQQTKSPVIIQCSRGALKYADMIYLKKLMEAAVELNKDIPVCIHLDHGDTFESCKNAISLGFTSVMIDASHHSFEENVKITKQVVDYAHAHGVSVEAELGQLGGMEEDITGSVCLTNPEEAKKFVQLTGVDALAVAIGTSHGAYKFPIGSDIRLAIDLVGEIESKTSGIPLVMHGSSSIPTELREKVNKYGGKMPDAIGVPIESIQAAIKLGICKINVDSDSRMAMTAAVRQVFVDQPDKFDPRDYLGPARIAITECIVEKMNKFGTAGHAGDYTPYSLEDAKAMYAKK</sequence>
<evidence type="ECO:0000313" key="10">
    <source>
        <dbReference type="EMBL" id="EST49254.1"/>
    </source>
</evidence>
<accession>V6M755</accession>
<reference evidence="11" key="2">
    <citation type="submission" date="2020-12" db="EMBL/GenBank/DDBJ databases">
        <title>New Spironucleus salmonicida genome in near-complete chromosomes.</title>
        <authorList>
            <person name="Xu F."/>
            <person name="Kurt Z."/>
            <person name="Jimenez-Gonzalez A."/>
            <person name="Astvaldsson A."/>
            <person name="Andersson J.O."/>
            <person name="Svard S.G."/>
        </authorList>
    </citation>
    <scope>NUCLEOTIDE SEQUENCE</scope>
    <source>
        <strain evidence="11">ATCC 50377</strain>
    </source>
</reference>
<comment type="pathway">
    <text evidence="2">Carbohydrate degradation; glycolysis; D-glyceraldehyde 3-phosphate and glycerone phosphate from D-glucose: step 4/4.</text>
</comment>
<keyword evidence="5" id="KW-0479">Metal-binding</keyword>
<evidence type="ECO:0000256" key="9">
    <source>
        <dbReference type="ARBA" id="ARBA00031804"/>
    </source>
</evidence>
<dbReference type="NCBIfam" id="TIGR01859">
    <property type="entry name" value="fruc_bis_ald"/>
    <property type="match status" value="1"/>
</dbReference>
<dbReference type="VEuPathDB" id="GiardiaDB:SS50377_26785"/>
<keyword evidence="12" id="KW-1185">Reference proteome</keyword>
<dbReference type="GO" id="GO:0006096">
    <property type="term" value="P:glycolytic process"/>
    <property type="evidence" value="ECO:0007669"/>
    <property type="project" value="UniProtKB-KW"/>
</dbReference>
<dbReference type="InterPro" id="IPR013785">
    <property type="entry name" value="Aldolase_TIM"/>
</dbReference>
<dbReference type="Gene3D" id="3.20.20.70">
    <property type="entry name" value="Aldolase class I"/>
    <property type="match status" value="1"/>
</dbReference>
<evidence type="ECO:0000256" key="1">
    <source>
        <dbReference type="ARBA" id="ARBA00001947"/>
    </source>
</evidence>
<dbReference type="PROSITE" id="PS00806">
    <property type="entry name" value="ALDOLASE_CLASS_II_2"/>
    <property type="match status" value="1"/>
</dbReference>
<evidence type="ECO:0000256" key="7">
    <source>
        <dbReference type="ARBA" id="ARBA00023152"/>
    </source>
</evidence>
<gene>
    <name evidence="10" type="ORF">SS50377_10475</name>
    <name evidence="11" type="ORF">SS50377_26785</name>
</gene>
<comment type="cofactor">
    <cofactor evidence="1">
        <name>Zn(2+)</name>
        <dbReference type="ChEBI" id="CHEBI:29105"/>
    </cofactor>
</comment>
<dbReference type="CDD" id="cd00947">
    <property type="entry name" value="TBP_aldolase_IIB"/>
    <property type="match status" value="1"/>
</dbReference>
<dbReference type="EMBL" id="AUWU02000007">
    <property type="protein sequence ID" value="KAH0570505.1"/>
    <property type="molecule type" value="Genomic_DNA"/>
</dbReference>
<reference evidence="10 11" key="1">
    <citation type="journal article" date="2014" name="PLoS Genet.">
        <title>The Genome of Spironucleus salmonicida Highlights a Fish Pathogen Adapted to Fluctuating Environments.</title>
        <authorList>
            <person name="Xu F."/>
            <person name="Jerlstrom-Hultqvist J."/>
            <person name="Einarsson E."/>
            <person name="Astvaldsson A."/>
            <person name="Svard S.G."/>
            <person name="Andersson J.O."/>
        </authorList>
    </citation>
    <scope>NUCLEOTIDE SEQUENCE</scope>
    <source>
        <strain evidence="11">ATCC 50377</strain>
    </source>
</reference>
<dbReference type="AlphaFoldDB" id="V6M755"/>
<dbReference type="GO" id="GO:0030388">
    <property type="term" value="P:fructose 1,6-bisphosphate metabolic process"/>
    <property type="evidence" value="ECO:0007669"/>
    <property type="project" value="InterPro"/>
</dbReference>
<evidence type="ECO:0000256" key="4">
    <source>
        <dbReference type="ARBA" id="ARBA00013068"/>
    </source>
</evidence>
<dbReference type="PANTHER" id="PTHR30304">
    <property type="entry name" value="D-TAGATOSE-1,6-BISPHOSPHATE ALDOLASE"/>
    <property type="match status" value="1"/>
</dbReference>
<dbReference type="InterPro" id="IPR050246">
    <property type="entry name" value="Class_II_FBP_aldolase"/>
</dbReference>
<evidence type="ECO:0000313" key="12">
    <source>
        <dbReference type="Proteomes" id="UP000018208"/>
    </source>
</evidence>
<dbReference type="FunFam" id="3.20.20.70:FF:000111">
    <property type="entry name" value="Fructose-1,6-bisphosphate aldolase"/>
    <property type="match status" value="1"/>
</dbReference>
<dbReference type="EMBL" id="KI545953">
    <property type="protein sequence ID" value="EST49254.1"/>
    <property type="molecule type" value="Genomic_DNA"/>
</dbReference>
<evidence type="ECO:0000313" key="11">
    <source>
        <dbReference type="EMBL" id="KAH0570505.1"/>
    </source>
</evidence>
<dbReference type="GO" id="GO:0008270">
    <property type="term" value="F:zinc ion binding"/>
    <property type="evidence" value="ECO:0007669"/>
    <property type="project" value="InterPro"/>
</dbReference>
<evidence type="ECO:0000256" key="2">
    <source>
        <dbReference type="ARBA" id="ARBA00004714"/>
    </source>
</evidence>
<dbReference type="Proteomes" id="UP000018208">
    <property type="component" value="Unassembled WGS sequence"/>
</dbReference>